<evidence type="ECO:0000313" key="1">
    <source>
        <dbReference type="EMBL" id="OMJ74438.1"/>
    </source>
</evidence>
<evidence type="ECO:0000313" key="2">
    <source>
        <dbReference type="Proteomes" id="UP000187209"/>
    </source>
</evidence>
<reference evidence="1 2" key="1">
    <citation type="submission" date="2016-11" db="EMBL/GenBank/DDBJ databases">
        <title>The macronuclear genome of Stentor coeruleus: a giant cell with tiny introns.</title>
        <authorList>
            <person name="Slabodnick M."/>
            <person name="Ruby J.G."/>
            <person name="Reiff S.B."/>
            <person name="Swart E.C."/>
            <person name="Gosai S."/>
            <person name="Prabakaran S."/>
            <person name="Witkowska E."/>
            <person name="Larue G.E."/>
            <person name="Fisher S."/>
            <person name="Freeman R.M."/>
            <person name="Gunawardena J."/>
            <person name="Chu W."/>
            <person name="Stover N.A."/>
            <person name="Gregory B.D."/>
            <person name="Nowacki M."/>
            <person name="Derisi J."/>
            <person name="Roy S.W."/>
            <person name="Marshall W.F."/>
            <person name="Sood P."/>
        </authorList>
    </citation>
    <scope>NUCLEOTIDE SEQUENCE [LARGE SCALE GENOMIC DNA]</scope>
    <source>
        <strain evidence="1">WM001</strain>
    </source>
</reference>
<gene>
    <name evidence="1" type="ORF">SteCoe_26618</name>
</gene>
<accession>A0A1R2BCE5</accession>
<name>A0A1R2BCE5_9CILI</name>
<organism evidence="1 2">
    <name type="scientific">Stentor coeruleus</name>
    <dbReference type="NCBI Taxonomy" id="5963"/>
    <lineage>
        <taxon>Eukaryota</taxon>
        <taxon>Sar</taxon>
        <taxon>Alveolata</taxon>
        <taxon>Ciliophora</taxon>
        <taxon>Postciliodesmatophora</taxon>
        <taxon>Heterotrichea</taxon>
        <taxon>Heterotrichida</taxon>
        <taxon>Stentoridae</taxon>
        <taxon>Stentor</taxon>
    </lineage>
</organism>
<protein>
    <submittedName>
        <fullName evidence="1">Uncharacterized protein</fullName>
    </submittedName>
</protein>
<dbReference type="Proteomes" id="UP000187209">
    <property type="component" value="Unassembled WGS sequence"/>
</dbReference>
<dbReference type="EMBL" id="MPUH01000751">
    <property type="protein sequence ID" value="OMJ74438.1"/>
    <property type="molecule type" value="Genomic_DNA"/>
</dbReference>
<proteinExistence type="predicted"/>
<sequence>MAHRNLTANHIASPSFGIAYNLGSCDQDARKNSNLLSERLKIQEIKFCSEVLSTHSDSNNEDQETPNFRTISDFDPFENTYPNSLSQKTCDSSYQVNEKEQNMLILQDLLDINIEDINFINENPGFLSFPIGKNFRACGCKLF</sequence>
<dbReference type="AlphaFoldDB" id="A0A1R2BCE5"/>
<comment type="caution">
    <text evidence="1">The sequence shown here is derived from an EMBL/GenBank/DDBJ whole genome shotgun (WGS) entry which is preliminary data.</text>
</comment>
<keyword evidence="2" id="KW-1185">Reference proteome</keyword>